<dbReference type="KEGG" id="dpx:DAPPUDRAFT_311029"/>
<dbReference type="InParanoid" id="E9FUF0"/>
<sequence length="50" mass="5730">MNNFRQVAVTDEWVKALKLQSGTGEKWDSRFKSMLGGQQEMKLGNSKKQL</sequence>
<keyword evidence="2" id="KW-1185">Reference proteome</keyword>
<proteinExistence type="predicted"/>
<reference evidence="1 2" key="1">
    <citation type="journal article" date="2011" name="Science">
        <title>The ecoresponsive genome of Daphnia pulex.</title>
        <authorList>
            <person name="Colbourne J.K."/>
            <person name="Pfrender M.E."/>
            <person name="Gilbert D."/>
            <person name="Thomas W.K."/>
            <person name="Tucker A."/>
            <person name="Oakley T.H."/>
            <person name="Tokishita S."/>
            <person name="Aerts A."/>
            <person name="Arnold G.J."/>
            <person name="Basu M.K."/>
            <person name="Bauer D.J."/>
            <person name="Caceres C.E."/>
            <person name="Carmel L."/>
            <person name="Casola C."/>
            <person name="Choi J.H."/>
            <person name="Detter J.C."/>
            <person name="Dong Q."/>
            <person name="Dusheyko S."/>
            <person name="Eads B.D."/>
            <person name="Frohlich T."/>
            <person name="Geiler-Samerotte K.A."/>
            <person name="Gerlach D."/>
            <person name="Hatcher P."/>
            <person name="Jogdeo S."/>
            <person name="Krijgsveld J."/>
            <person name="Kriventseva E.V."/>
            <person name="Kultz D."/>
            <person name="Laforsch C."/>
            <person name="Lindquist E."/>
            <person name="Lopez J."/>
            <person name="Manak J.R."/>
            <person name="Muller J."/>
            <person name="Pangilinan J."/>
            <person name="Patwardhan R.P."/>
            <person name="Pitluck S."/>
            <person name="Pritham E.J."/>
            <person name="Rechtsteiner A."/>
            <person name="Rho M."/>
            <person name="Rogozin I.B."/>
            <person name="Sakarya O."/>
            <person name="Salamov A."/>
            <person name="Schaack S."/>
            <person name="Shapiro H."/>
            <person name="Shiga Y."/>
            <person name="Skalitzky C."/>
            <person name="Smith Z."/>
            <person name="Souvorov A."/>
            <person name="Sung W."/>
            <person name="Tang Z."/>
            <person name="Tsuchiya D."/>
            <person name="Tu H."/>
            <person name="Vos H."/>
            <person name="Wang M."/>
            <person name="Wolf Y.I."/>
            <person name="Yamagata H."/>
            <person name="Yamada T."/>
            <person name="Ye Y."/>
            <person name="Shaw J.R."/>
            <person name="Andrews J."/>
            <person name="Crease T.J."/>
            <person name="Tang H."/>
            <person name="Lucas S.M."/>
            <person name="Robertson H.M."/>
            <person name="Bork P."/>
            <person name="Koonin E.V."/>
            <person name="Zdobnov E.M."/>
            <person name="Grigoriev I.V."/>
            <person name="Lynch M."/>
            <person name="Boore J.L."/>
        </authorList>
    </citation>
    <scope>NUCLEOTIDE SEQUENCE [LARGE SCALE GENOMIC DNA]</scope>
</reference>
<evidence type="ECO:0000313" key="1">
    <source>
        <dbReference type="EMBL" id="EFX88934.1"/>
    </source>
</evidence>
<gene>
    <name evidence="1" type="ORF">DAPPUDRAFT_311029</name>
</gene>
<dbReference type="EMBL" id="GL732525">
    <property type="protein sequence ID" value="EFX88934.1"/>
    <property type="molecule type" value="Genomic_DNA"/>
</dbReference>
<dbReference type="HOGENOM" id="CLU_3126466_0_0_1"/>
<organism evidence="1 2">
    <name type="scientific">Daphnia pulex</name>
    <name type="common">Water flea</name>
    <dbReference type="NCBI Taxonomy" id="6669"/>
    <lineage>
        <taxon>Eukaryota</taxon>
        <taxon>Metazoa</taxon>
        <taxon>Ecdysozoa</taxon>
        <taxon>Arthropoda</taxon>
        <taxon>Crustacea</taxon>
        <taxon>Branchiopoda</taxon>
        <taxon>Diplostraca</taxon>
        <taxon>Cladocera</taxon>
        <taxon>Anomopoda</taxon>
        <taxon>Daphniidae</taxon>
        <taxon>Daphnia</taxon>
    </lineage>
</organism>
<protein>
    <submittedName>
        <fullName evidence="1">Uncharacterized protein</fullName>
    </submittedName>
</protein>
<dbReference type="Proteomes" id="UP000000305">
    <property type="component" value="Unassembled WGS sequence"/>
</dbReference>
<name>E9FUF0_DAPPU</name>
<accession>E9FUF0</accession>
<dbReference type="AlphaFoldDB" id="E9FUF0"/>
<evidence type="ECO:0000313" key="2">
    <source>
        <dbReference type="Proteomes" id="UP000000305"/>
    </source>
</evidence>